<dbReference type="Pfam" id="PF13482">
    <property type="entry name" value="RNase_H_2"/>
    <property type="match status" value="1"/>
</dbReference>
<feature type="domain" description="YprB ribonuclease H-like" evidence="1">
    <location>
        <begin position="26"/>
        <end position="191"/>
    </location>
</feature>
<comment type="caution">
    <text evidence="2">The sequence shown here is derived from an EMBL/GenBank/DDBJ whole genome shotgun (WGS) entry which is preliminary data.</text>
</comment>
<dbReference type="Gene3D" id="3.30.420.10">
    <property type="entry name" value="Ribonuclease H-like superfamily/Ribonuclease H"/>
    <property type="match status" value="1"/>
</dbReference>
<dbReference type="InterPro" id="IPR012337">
    <property type="entry name" value="RNaseH-like_sf"/>
</dbReference>
<sequence length="366" mass="42662">MQTWHKELNFDNTNSLTNALFAEDSVFFDIETTGFSPVNTSLYLIGCARRKGNLICIDQFFADTPDEERLILSAFLELLKPYRTLITFNGLGFDIPYLTAKCQTYGMPAPFLEFSNLDIFRALSKFKKIFKLPNLKQKTVEKFLGIGREDLYSGGDLINVYHQYVATQEEEARYLLQIHNYEDVLGMIDLLPILSYPQIFQGAFTVDSIVKNLYEDYQSITKNECIITLKNQYPVPKRISYGFDQFYLTSYQDTTKLSIKIYSGELKYFYPNYKDYYYLPEEDTAIHKSVAFYVDKNYRTKAKAATCYSKKTGCFLPQHQVVVSPYFKLEYHDKITYFELTDEFIDNETDVKAYVMHVLSLLLMAK</sequence>
<protein>
    <submittedName>
        <fullName evidence="2">Ribonuclease H-like domain-containing protein</fullName>
    </submittedName>
</protein>
<organism evidence="2 3">
    <name type="scientific">Maccoyibacter intestinihominis</name>
    <dbReference type="NCBI Taxonomy" id="3133499"/>
    <lineage>
        <taxon>Bacteria</taxon>
        <taxon>Bacillati</taxon>
        <taxon>Bacillota</taxon>
        <taxon>Clostridia</taxon>
        <taxon>Lachnospirales</taxon>
        <taxon>Lachnospiraceae</taxon>
        <taxon>Maccoyibacter</taxon>
    </lineage>
</organism>
<evidence type="ECO:0000313" key="2">
    <source>
        <dbReference type="EMBL" id="MEQ2557726.1"/>
    </source>
</evidence>
<dbReference type="RefSeq" id="WP_353530775.1">
    <property type="nucleotide sequence ID" value="NZ_JBBMEX010000006.1"/>
</dbReference>
<evidence type="ECO:0000313" key="3">
    <source>
        <dbReference type="Proteomes" id="UP001454489"/>
    </source>
</evidence>
<evidence type="ECO:0000259" key="1">
    <source>
        <dbReference type="Pfam" id="PF13482"/>
    </source>
</evidence>
<dbReference type="PANTHER" id="PTHR38462">
    <property type="entry name" value="EXONUCLEASE-LIKE PROTEIN"/>
    <property type="match status" value="1"/>
</dbReference>
<dbReference type="EMBL" id="JBBMEX010000006">
    <property type="protein sequence ID" value="MEQ2557726.1"/>
    <property type="molecule type" value="Genomic_DNA"/>
</dbReference>
<accession>A0ABV1HEQ0</accession>
<dbReference type="SUPFAM" id="SSF53098">
    <property type="entry name" value="Ribonuclease H-like"/>
    <property type="match status" value="1"/>
</dbReference>
<reference evidence="2 3" key="1">
    <citation type="submission" date="2024-03" db="EMBL/GenBank/DDBJ databases">
        <title>Human intestinal bacterial collection.</title>
        <authorList>
            <person name="Pauvert C."/>
            <person name="Hitch T.C.A."/>
            <person name="Clavel T."/>
        </authorList>
    </citation>
    <scope>NUCLEOTIDE SEQUENCE [LARGE SCALE GENOMIC DNA]</scope>
    <source>
        <strain evidence="2 3">CLA-AA-H185</strain>
    </source>
</reference>
<dbReference type="Proteomes" id="UP001454489">
    <property type="component" value="Unassembled WGS sequence"/>
</dbReference>
<name>A0ABV1HEQ0_9FIRM</name>
<keyword evidence="3" id="KW-1185">Reference proteome</keyword>
<gene>
    <name evidence="2" type="ORF">WMO43_07565</name>
</gene>
<dbReference type="InterPro" id="IPR036397">
    <property type="entry name" value="RNaseH_sf"/>
</dbReference>
<proteinExistence type="predicted"/>
<dbReference type="InterPro" id="IPR038720">
    <property type="entry name" value="YprB_RNase_H-like_dom"/>
</dbReference>
<dbReference type="PANTHER" id="PTHR38462:SF1">
    <property type="entry name" value="YPRB RIBONUCLEASE H-LIKE DOMAIN-CONTAINING PROTEIN"/>
    <property type="match status" value="1"/>
</dbReference>